<comment type="caution">
    <text evidence="4">The sequence shown here is derived from an EMBL/GenBank/DDBJ whole genome shotgun (WGS) entry which is preliminary data.</text>
</comment>
<keyword evidence="5" id="KW-1185">Reference proteome</keyword>
<dbReference type="PROSITE" id="PS01124">
    <property type="entry name" value="HTH_ARAC_FAMILY_2"/>
    <property type="match status" value="1"/>
</dbReference>
<dbReference type="EMBL" id="WTYL01000005">
    <property type="protein sequence ID" value="MXP45710.1"/>
    <property type="molecule type" value="Genomic_DNA"/>
</dbReference>
<proteinExistence type="predicted"/>
<keyword evidence="1" id="KW-0805">Transcription regulation</keyword>
<organism evidence="4 5">
    <name type="scientific">Allopontixanthobacter sediminis</name>
    <dbReference type="NCBI Taxonomy" id="1689985"/>
    <lineage>
        <taxon>Bacteria</taxon>
        <taxon>Pseudomonadati</taxon>
        <taxon>Pseudomonadota</taxon>
        <taxon>Alphaproteobacteria</taxon>
        <taxon>Sphingomonadales</taxon>
        <taxon>Erythrobacteraceae</taxon>
        <taxon>Allopontixanthobacter</taxon>
    </lineage>
</organism>
<dbReference type="Proteomes" id="UP000431922">
    <property type="component" value="Unassembled WGS sequence"/>
</dbReference>
<accession>A0A845B5S2</accession>
<gene>
    <name evidence="4" type="ORF">GRI65_14750</name>
</gene>
<dbReference type="SUPFAM" id="SSF46689">
    <property type="entry name" value="Homeodomain-like"/>
    <property type="match status" value="1"/>
</dbReference>
<keyword evidence="2" id="KW-0804">Transcription</keyword>
<evidence type="ECO:0000313" key="4">
    <source>
        <dbReference type="EMBL" id="MXP45710.1"/>
    </source>
</evidence>
<dbReference type="InterPro" id="IPR009057">
    <property type="entry name" value="Homeodomain-like_sf"/>
</dbReference>
<evidence type="ECO:0000256" key="1">
    <source>
        <dbReference type="ARBA" id="ARBA00023015"/>
    </source>
</evidence>
<dbReference type="RefSeq" id="WP_160757351.1">
    <property type="nucleotide sequence ID" value="NZ_WTYL01000005.1"/>
</dbReference>
<evidence type="ECO:0000313" key="5">
    <source>
        <dbReference type="Proteomes" id="UP000431922"/>
    </source>
</evidence>
<dbReference type="GO" id="GO:0003700">
    <property type="term" value="F:DNA-binding transcription factor activity"/>
    <property type="evidence" value="ECO:0007669"/>
    <property type="project" value="InterPro"/>
</dbReference>
<feature type="domain" description="HTH araC/xylS-type" evidence="3">
    <location>
        <begin position="35"/>
        <end position="66"/>
    </location>
</feature>
<dbReference type="GO" id="GO:0043565">
    <property type="term" value="F:sequence-specific DNA binding"/>
    <property type="evidence" value="ECO:0007669"/>
    <property type="project" value="InterPro"/>
</dbReference>
<dbReference type="Gene3D" id="1.10.10.60">
    <property type="entry name" value="Homeodomain-like"/>
    <property type="match status" value="1"/>
</dbReference>
<dbReference type="InterPro" id="IPR018060">
    <property type="entry name" value="HTH_AraC"/>
</dbReference>
<sequence>MAAWEAMVRLTELALTCRPDRASPFRVVRSLANEEIAHLLGYSDRKSFFGSYRRWTGMSPSEARRTAGEVGQK</sequence>
<evidence type="ECO:0000256" key="2">
    <source>
        <dbReference type="ARBA" id="ARBA00023163"/>
    </source>
</evidence>
<name>A0A845B5S2_9SPHN</name>
<dbReference type="AlphaFoldDB" id="A0A845B5S2"/>
<dbReference type="OrthoDB" id="9805730at2"/>
<reference evidence="4 5" key="1">
    <citation type="submission" date="2019-12" db="EMBL/GenBank/DDBJ databases">
        <title>Genomic-based taxomic classification of the family Erythrobacteraceae.</title>
        <authorList>
            <person name="Xu L."/>
        </authorList>
    </citation>
    <scope>NUCLEOTIDE SEQUENCE [LARGE SCALE GENOMIC DNA]</scope>
    <source>
        <strain evidence="4 5">KCTC 42453</strain>
    </source>
</reference>
<evidence type="ECO:0000259" key="3">
    <source>
        <dbReference type="PROSITE" id="PS01124"/>
    </source>
</evidence>
<protein>
    <recommendedName>
        <fullName evidence="3">HTH araC/xylS-type domain-containing protein</fullName>
    </recommendedName>
</protein>